<keyword evidence="2" id="KW-0732">Signal</keyword>
<proteinExistence type="predicted"/>
<dbReference type="AlphaFoldDB" id="A0A224YKE5"/>
<evidence type="ECO:0000256" key="2">
    <source>
        <dbReference type="SAM" id="SignalP"/>
    </source>
</evidence>
<feature type="signal peptide" evidence="2">
    <location>
        <begin position="1"/>
        <end position="30"/>
    </location>
</feature>
<feature type="region of interest" description="Disordered" evidence="1">
    <location>
        <begin position="52"/>
        <end position="154"/>
    </location>
</feature>
<accession>A0A224YKE5</accession>
<protein>
    <submittedName>
        <fullName evidence="3">Uncharacterized protein</fullName>
    </submittedName>
</protein>
<sequence length="154" mass="16772">MRIFLPHILFLKGLFCLLPVLEQGPAYVAALKSNSKAENGSVYYLVGYPTGPSTRRSTKPLPSAVRGGSDGIYSRLGRSTNPNDRMNLPVPPTPAEGVQKFPTGPAPRVKRELKPGNKLASRNRAGSRSPSPTARKPNSGPKWLVPRQTTWQRA</sequence>
<name>A0A224YKE5_9ACAR</name>
<organism evidence="3">
    <name type="scientific">Rhipicephalus zambeziensis</name>
    <dbReference type="NCBI Taxonomy" id="60191"/>
    <lineage>
        <taxon>Eukaryota</taxon>
        <taxon>Metazoa</taxon>
        <taxon>Ecdysozoa</taxon>
        <taxon>Arthropoda</taxon>
        <taxon>Chelicerata</taxon>
        <taxon>Arachnida</taxon>
        <taxon>Acari</taxon>
        <taxon>Parasitiformes</taxon>
        <taxon>Ixodida</taxon>
        <taxon>Ixodoidea</taxon>
        <taxon>Ixodidae</taxon>
        <taxon>Rhipicephalinae</taxon>
        <taxon>Rhipicephalus</taxon>
        <taxon>Rhipicephalus</taxon>
    </lineage>
</organism>
<reference evidence="3" key="1">
    <citation type="journal article" date="2017" name="Parasit. Vectors">
        <title>Sialotranscriptomics of Rhipicephalus zambeziensis reveals intricate expression profiles of secretory proteins and suggests tight temporal transcriptional regulation during blood-feeding.</title>
        <authorList>
            <person name="de Castro M.H."/>
            <person name="de Klerk D."/>
            <person name="Pienaar R."/>
            <person name="Rees D.J.G."/>
            <person name="Mans B.J."/>
        </authorList>
    </citation>
    <scope>NUCLEOTIDE SEQUENCE</scope>
    <source>
        <tissue evidence="3">Salivary glands</tissue>
    </source>
</reference>
<evidence type="ECO:0000313" key="3">
    <source>
        <dbReference type="EMBL" id="MAA14260.1"/>
    </source>
</evidence>
<evidence type="ECO:0000256" key="1">
    <source>
        <dbReference type="SAM" id="MobiDB-lite"/>
    </source>
</evidence>
<dbReference type="EMBL" id="GFPF01003114">
    <property type="protein sequence ID" value="MAA14260.1"/>
    <property type="molecule type" value="Transcribed_RNA"/>
</dbReference>
<feature type="chain" id="PRO_5012420452" evidence="2">
    <location>
        <begin position="31"/>
        <end position="154"/>
    </location>
</feature>